<feature type="active site" description="For RuvC-like nuclease domain" evidence="12">
    <location>
        <position position="11"/>
    </location>
</feature>
<dbReference type="InterPro" id="IPR033114">
    <property type="entry name" value="HNH_CAS9"/>
</dbReference>
<comment type="caution">
    <text evidence="14">The sequence shown here is derived from an EMBL/GenBank/DDBJ whole genome shotgun (WGS) entry which is preliminary data.</text>
</comment>
<keyword evidence="5 12" id="KW-0378">Hydrolase</keyword>
<evidence type="ECO:0000256" key="9">
    <source>
        <dbReference type="ARBA" id="ARBA00023125"/>
    </source>
</evidence>
<evidence type="ECO:0000313" key="15">
    <source>
        <dbReference type="Proteomes" id="UP001449582"/>
    </source>
</evidence>
<evidence type="ECO:0000256" key="12">
    <source>
        <dbReference type="HAMAP-Rule" id="MF_01480"/>
    </source>
</evidence>
<comment type="cofactor">
    <cofactor evidence="1">
        <name>Mg(2+)</name>
        <dbReference type="ChEBI" id="CHEBI:18420"/>
    </cofactor>
</comment>
<evidence type="ECO:0000256" key="10">
    <source>
        <dbReference type="ARBA" id="ARBA00023211"/>
    </source>
</evidence>
<dbReference type="InterPro" id="IPR003615">
    <property type="entry name" value="HNH_nuc"/>
</dbReference>
<feature type="active site" description="Proton acceptor for HNH nuclease domain" evidence="12">
    <location>
        <position position="611"/>
    </location>
</feature>
<dbReference type="GO" id="GO:0004519">
    <property type="term" value="F:endonuclease activity"/>
    <property type="evidence" value="ECO:0007669"/>
    <property type="project" value="UniProtKB-KW"/>
</dbReference>
<evidence type="ECO:0000256" key="8">
    <source>
        <dbReference type="ARBA" id="ARBA00023118"/>
    </source>
</evidence>
<evidence type="ECO:0000256" key="5">
    <source>
        <dbReference type="ARBA" id="ARBA00022801"/>
    </source>
</evidence>
<keyword evidence="3" id="KW-0479">Metal-binding</keyword>
<keyword evidence="4 12" id="KW-0255">Endonuclease</keyword>
<dbReference type="Gene3D" id="3.30.420.10">
    <property type="entry name" value="Ribonuclease H-like superfamily/Ribonuclease H"/>
    <property type="match status" value="2"/>
</dbReference>
<keyword evidence="2 12" id="KW-0540">Nuclease</keyword>
<evidence type="ECO:0000256" key="3">
    <source>
        <dbReference type="ARBA" id="ARBA00022723"/>
    </source>
</evidence>
<evidence type="ECO:0000313" key="14">
    <source>
        <dbReference type="EMBL" id="GAA5414382.1"/>
    </source>
</evidence>
<dbReference type="EMBL" id="BAABQM010000001">
    <property type="protein sequence ID" value="GAA5414382.1"/>
    <property type="molecule type" value="Genomic_DNA"/>
</dbReference>
<evidence type="ECO:0000256" key="7">
    <source>
        <dbReference type="ARBA" id="ARBA00022884"/>
    </source>
</evidence>
<comment type="caution">
    <text evidence="12">Lacks conserved residue(s) required for the propagation of feature annotation.</text>
</comment>
<keyword evidence="15" id="KW-1185">Reference proteome</keyword>
<protein>
    <recommendedName>
        <fullName evidence="12">CRISPR-associated endonuclease Cas9</fullName>
        <ecNumber evidence="12">3.1.-.-</ecNumber>
    </recommendedName>
</protein>
<dbReference type="Pfam" id="PF18541">
    <property type="entry name" value="RuvC_III"/>
    <property type="match status" value="1"/>
</dbReference>
<evidence type="ECO:0000256" key="1">
    <source>
        <dbReference type="ARBA" id="ARBA00001946"/>
    </source>
</evidence>
<proteinExistence type="inferred from homology"/>
<dbReference type="InterPro" id="IPR036397">
    <property type="entry name" value="RNaseH_sf"/>
</dbReference>
<keyword evidence="6" id="KW-0460">Magnesium</keyword>
<evidence type="ECO:0000256" key="11">
    <source>
        <dbReference type="ARBA" id="ARBA00046380"/>
    </source>
</evidence>
<gene>
    <name evidence="12 14" type="primary">cas9</name>
    <name evidence="14" type="ORF">UREOM_0930</name>
</gene>
<dbReference type="Proteomes" id="UP001449582">
    <property type="component" value="Unassembled WGS sequence"/>
</dbReference>
<evidence type="ECO:0000256" key="4">
    <source>
        <dbReference type="ARBA" id="ARBA00022759"/>
    </source>
</evidence>
<dbReference type="Gene3D" id="1.10.30.50">
    <property type="match status" value="1"/>
</dbReference>
<organism evidence="14 15">
    <name type="scientific">Ureaplasma ceti</name>
    <dbReference type="NCBI Taxonomy" id="3119530"/>
    <lineage>
        <taxon>Bacteria</taxon>
        <taxon>Bacillati</taxon>
        <taxon>Mycoplasmatota</taxon>
        <taxon>Mycoplasmoidales</taxon>
        <taxon>Mycoplasmoidaceae</taxon>
        <taxon>Ureaplasma</taxon>
    </lineage>
</organism>
<comment type="similarity">
    <text evidence="12">Belongs to the CRISPR-associated Cas9 family.</text>
</comment>
<evidence type="ECO:0000256" key="6">
    <source>
        <dbReference type="ARBA" id="ARBA00022842"/>
    </source>
</evidence>
<keyword evidence="9 12" id="KW-0238">DNA-binding</keyword>
<accession>A0ABP9U615</accession>
<dbReference type="EC" id="3.1.-.-" evidence="12"/>
<comment type="domain">
    <text evidence="12">Has 2 endonuclease domains. The discontinuous RuvC-like domain cleaves the target DNA noncomplementary to crRNA while the HNH nuclease domain cleaves the target DNA complementary to crRNA.</text>
</comment>
<keyword evidence="10" id="KW-0464">Manganese</keyword>
<dbReference type="InterPro" id="IPR028629">
    <property type="entry name" value="Cas9"/>
</dbReference>
<name>A0ABP9U615_9BACT</name>
<sequence>MMKPNINIGLDIGTTSVGWAIVDEDGYTLDLGSRLFDDIANPSDGKLASGNRREHRAHRRLIWRQQLRKADTLKLMKKYRILASDKKEDFIQLINTAYIGREQEHILDVKIRGLIEGNLSNMEIARCLYHYLHNRGYFYENIEPNKKIKPNTDERFPSIQLQEFNNKYEFYKNSEKTKSFSHKQWLKEVEHFLEKNHLNDNFKKEYLMLFNRIRSFKDGPGNEQTPTKWGRFDPLFKNEQGEFPKTVWEKTIGKCSVYSNEYRAGQKSPVAELFNLINDLNNLTIRSSEYPEKNKLSEKDKRYLLNEAFKNFKGKDDEKNIDLKKIANVLQVNEQDISGGRVNFDNDEFLFTKLDNFNAILSFIKDNNLYKDIDNSDYFNPVLRQHVSNIYEIVRFEYFDKENCKKEIKKFIKTEVTEKSLDTLIKQLKNEINKTHGLSIKAMNEFIDNSGIRNNINSSEYFYTKNKTNLTNNPELHKNSKYLPENLFSNEIISPTAKRALIQSLKVLNTIIKKYGKEYNLSHITIEMARGRNSYEETQITNSNKSKLEDIIKNNKKISNNELEEEFNRLNSKDKLKIKLWYDQDRRDIYTGEYIDYDVLVGDRAAYDVDHILPLSKSGDDSFNNKALTSKENNSIKGDRMPYDWLTGEQWLEFKSRVEDLSNRKNKEKKSTISEEKKKRLLNTEPINTLGFIGRNLSDTRYATTLVLNTLQEFFNVKEHKEFYPNVVVNVIKGQLTNYTRCNILNKIDKSNNFIKDRDEYQHHAIDAAIIAFLGSNHNIQRILSKKLFSEKINKTKYTNINSEENDISEKDNILEMLVNFSKFENLKQFKDSLTNKITSKEIKFSRPITLKDNMTFSDETIYSVSKNTDDEYYTVYAKRINLLQAKNNQLLPFFRPSSDKDIKKLEKLSIYQNGNNNTFNELREIFNFYYDLDKTTNCFIQYMREHFSEKFKLDSEKKYNPKFIILPSGTRISKLKNIDTKKKPKHEILFLNNGNQKSCRASLTALNYRVYQDNNSKIVLVPINIYLLKNDKGKLSIDISKLNELLDKFKVINKNKFIVLNKGFKLRNLENNILFYVSGGTKQSLELKCLDKSNKSYGYRDQIQISISTIIKNYALVEMDTLGNIYKETKLIDFLNDN</sequence>
<keyword evidence="7 12" id="KW-0694">RNA-binding</keyword>
<dbReference type="PROSITE" id="PS51749">
    <property type="entry name" value="HNH_CAS9"/>
    <property type="match status" value="1"/>
</dbReference>
<feature type="domain" description="HNH Cas9-type" evidence="13">
    <location>
        <begin position="530"/>
        <end position="697"/>
    </location>
</feature>
<dbReference type="Pfam" id="PF13395">
    <property type="entry name" value="HNH_4"/>
    <property type="match status" value="1"/>
</dbReference>
<dbReference type="HAMAP" id="MF_01480">
    <property type="entry name" value="Cas9"/>
    <property type="match status" value="1"/>
</dbReference>
<dbReference type="InterPro" id="IPR041383">
    <property type="entry name" value="RuvC_III"/>
</dbReference>
<reference evidence="14" key="1">
    <citation type="submission" date="2024-02" db="EMBL/GenBank/DDBJ databases">
        <title>Draft genome sequence of new strains in genus Ureaplasma.</title>
        <authorList>
            <person name="Nakajima Y."/>
            <person name="Segawa T."/>
        </authorList>
    </citation>
    <scope>NUCLEOTIDE SEQUENCE [LARGE SCALE GENOMIC DNA]</scope>
    <source>
        <strain evidence="14">OM1</strain>
    </source>
</reference>
<comment type="function">
    <text evidence="12">CRISPR (clustered regularly interspaced short palindromic repeat) is an adaptive immune system that provides protection against mobile genetic elements (viruses, transposable elements and conjugative plasmids). CRISPR clusters contain spacers, sequences complementary to antecedent mobile elements, and target invading nucleic acids. CRISPR clusters are transcribed and processed into CRISPR RNA (crRNA). In type II CRISPR systems correct processing of pre-crRNA requires a trans-encoded small RNA (tracrRNA), endogenous ribonuclease 3 (rnc) and this protein. The tracrRNA serves as a guide for ribonuclease 3-aided processing of pre-crRNA. Subsequently Cas9/crRNA/tracrRNA endonucleolytically cleaves linear or circular dsDNA target complementary to the spacer; Cas9 is inactive in the absence of the 2 guide RNAs (gRNA). Cas9 recognizes the protospacer adjacent motif (PAM) in the CRISPR repeat sequences to help distinguish self versus nonself, as targets within the bacterial CRISPR locus do not have PAMs. PAM recognition is also required for catalytic activity.</text>
</comment>
<evidence type="ECO:0000256" key="2">
    <source>
        <dbReference type="ARBA" id="ARBA00022722"/>
    </source>
</evidence>
<dbReference type="NCBIfam" id="TIGR01865">
    <property type="entry name" value="cas_Csn1"/>
    <property type="match status" value="1"/>
</dbReference>
<evidence type="ECO:0000259" key="13">
    <source>
        <dbReference type="PROSITE" id="PS51749"/>
    </source>
</evidence>
<keyword evidence="8 12" id="KW-0051">Antiviral defense</keyword>
<comment type="subunit">
    <text evidence="11 12">Monomer. Binds crRNA and tracrRNA.</text>
</comment>